<dbReference type="InterPro" id="IPR001128">
    <property type="entry name" value="Cyt_P450"/>
</dbReference>
<dbReference type="PANTHER" id="PTHR24305:SF166">
    <property type="entry name" value="CYTOCHROME P450 12A4, MITOCHONDRIAL-RELATED"/>
    <property type="match status" value="1"/>
</dbReference>
<feature type="non-terminal residue" evidence="7">
    <location>
        <position position="1"/>
    </location>
</feature>
<dbReference type="GO" id="GO:0004497">
    <property type="term" value="F:monooxygenase activity"/>
    <property type="evidence" value="ECO:0007669"/>
    <property type="project" value="UniProtKB-KW"/>
</dbReference>
<keyword evidence="6" id="KW-0503">Monooxygenase</keyword>
<evidence type="ECO:0000313" key="8">
    <source>
        <dbReference type="Proteomes" id="UP000070444"/>
    </source>
</evidence>
<evidence type="ECO:0000256" key="4">
    <source>
        <dbReference type="ARBA" id="ARBA00023004"/>
    </source>
</evidence>
<dbReference type="PANTHER" id="PTHR24305">
    <property type="entry name" value="CYTOCHROME P450"/>
    <property type="match status" value="1"/>
</dbReference>
<evidence type="ECO:0000256" key="1">
    <source>
        <dbReference type="ARBA" id="ARBA00001971"/>
    </source>
</evidence>
<dbReference type="Proteomes" id="UP000070444">
    <property type="component" value="Unassembled WGS sequence"/>
</dbReference>
<keyword evidence="8" id="KW-1185">Reference proteome</keyword>
<keyword evidence="6" id="KW-0560">Oxidoreductase</keyword>
<dbReference type="Pfam" id="PF00067">
    <property type="entry name" value="p450"/>
    <property type="match status" value="1"/>
</dbReference>
<dbReference type="PRINTS" id="PR00385">
    <property type="entry name" value="P450"/>
</dbReference>
<evidence type="ECO:0000313" key="7">
    <source>
        <dbReference type="EMBL" id="KXN74691.1"/>
    </source>
</evidence>
<organism evidence="7 8">
    <name type="scientific">Conidiobolus coronatus (strain ATCC 28846 / CBS 209.66 / NRRL 28638)</name>
    <name type="common">Delacroixia coronata</name>
    <dbReference type="NCBI Taxonomy" id="796925"/>
    <lineage>
        <taxon>Eukaryota</taxon>
        <taxon>Fungi</taxon>
        <taxon>Fungi incertae sedis</taxon>
        <taxon>Zoopagomycota</taxon>
        <taxon>Entomophthoromycotina</taxon>
        <taxon>Entomophthoromycetes</taxon>
        <taxon>Entomophthorales</taxon>
        <taxon>Ancylistaceae</taxon>
        <taxon>Conidiobolus</taxon>
    </lineage>
</organism>
<dbReference type="Gene3D" id="1.10.630.10">
    <property type="entry name" value="Cytochrome P450"/>
    <property type="match status" value="1"/>
</dbReference>
<dbReference type="GO" id="GO:0005506">
    <property type="term" value="F:iron ion binding"/>
    <property type="evidence" value="ECO:0007669"/>
    <property type="project" value="InterPro"/>
</dbReference>
<dbReference type="OMA" id="PNICENK"/>
<dbReference type="InterPro" id="IPR002401">
    <property type="entry name" value="Cyt_P450_E_grp-I"/>
</dbReference>
<protein>
    <submittedName>
        <fullName evidence="7">Cytochrome P450</fullName>
    </submittedName>
</protein>
<keyword evidence="3 5" id="KW-0479">Metal-binding</keyword>
<feature type="non-terminal residue" evidence="7">
    <location>
        <position position="380"/>
    </location>
</feature>
<evidence type="ECO:0000256" key="5">
    <source>
        <dbReference type="PIRSR" id="PIRSR602401-1"/>
    </source>
</evidence>
<dbReference type="GO" id="GO:0020037">
    <property type="term" value="F:heme binding"/>
    <property type="evidence" value="ECO:0007669"/>
    <property type="project" value="InterPro"/>
</dbReference>
<dbReference type="EMBL" id="KQ964421">
    <property type="protein sequence ID" value="KXN74691.1"/>
    <property type="molecule type" value="Genomic_DNA"/>
</dbReference>
<dbReference type="InterPro" id="IPR036396">
    <property type="entry name" value="Cyt_P450_sf"/>
</dbReference>
<dbReference type="AlphaFoldDB" id="A0A137PIB9"/>
<dbReference type="InterPro" id="IPR017972">
    <property type="entry name" value="Cyt_P450_CS"/>
</dbReference>
<dbReference type="SUPFAM" id="SSF48264">
    <property type="entry name" value="Cytochrome P450"/>
    <property type="match status" value="1"/>
</dbReference>
<comment type="similarity">
    <text evidence="2 6">Belongs to the cytochrome P450 family.</text>
</comment>
<dbReference type="OrthoDB" id="1470350at2759"/>
<evidence type="ECO:0000256" key="2">
    <source>
        <dbReference type="ARBA" id="ARBA00010617"/>
    </source>
</evidence>
<dbReference type="PRINTS" id="PR00463">
    <property type="entry name" value="EP450I"/>
</dbReference>
<evidence type="ECO:0000256" key="3">
    <source>
        <dbReference type="ARBA" id="ARBA00022723"/>
    </source>
</evidence>
<comment type="cofactor">
    <cofactor evidence="1 5">
        <name>heme</name>
        <dbReference type="ChEBI" id="CHEBI:30413"/>
    </cofactor>
</comment>
<evidence type="ECO:0000256" key="6">
    <source>
        <dbReference type="RuleBase" id="RU000461"/>
    </source>
</evidence>
<accession>A0A137PIB9</accession>
<proteinExistence type="inferred from homology"/>
<keyword evidence="4 5" id="KW-0408">Iron</keyword>
<feature type="binding site" description="axial binding residue" evidence="5">
    <location>
        <position position="361"/>
    </location>
    <ligand>
        <name>heme</name>
        <dbReference type="ChEBI" id="CHEBI:30413"/>
    </ligand>
    <ligandPart>
        <name>Fe</name>
        <dbReference type="ChEBI" id="CHEBI:18248"/>
    </ligandPart>
</feature>
<gene>
    <name evidence="7" type="ORF">CONCODRAFT_27512</name>
</gene>
<name>A0A137PIB9_CONC2</name>
<reference evidence="7 8" key="1">
    <citation type="journal article" date="2015" name="Genome Biol. Evol.">
        <title>Phylogenomic analyses indicate that early fungi evolved digesting cell walls of algal ancestors of land plants.</title>
        <authorList>
            <person name="Chang Y."/>
            <person name="Wang S."/>
            <person name="Sekimoto S."/>
            <person name="Aerts A.L."/>
            <person name="Choi C."/>
            <person name="Clum A."/>
            <person name="LaButti K.M."/>
            <person name="Lindquist E.A."/>
            <person name="Yee Ngan C."/>
            <person name="Ohm R.A."/>
            <person name="Salamov A.A."/>
            <person name="Grigoriev I.V."/>
            <person name="Spatafora J.W."/>
            <person name="Berbee M.L."/>
        </authorList>
    </citation>
    <scope>NUCLEOTIDE SEQUENCE [LARGE SCALE GENOMIC DNA]</scope>
    <source>
        <strain evidence="7 8">NRRL 28638</strain>
    </source>
</reference>
<dbReference type="STRING" id="796925.A0A137PIB9"/>
<keyword evidence="5 6" id="KW-0349">Heme</keyword>
<dbReference type="PROSITE" id="PS00086">
    <property type="entry name" value="CYTOCHROME_P450"/>
    <property type="match status" value="1"/>
</dbReference>
<dbReference type="GO" id="GO:0016705">
    <property type="term" value="F:oxidoreductase activity, acting on paired donors, with incorporation or reduction of molecular oxygen"/>
    <property type="evidence" value="ECO:0007669"/>
    <property type="project" value="InterPro"/>
</dbReference>
<dbReference type="InterPro" id="IPR050121">
    <property type="entry name" value="Cytochrome_P450_monoxygenase"/>
</dbReference>
<sequence length="380" mass="43509">LSLKYGPVVHLFNNVVLLNNLEYRKYWQTYKFKKSVFYTSFDVGGMPTLFSAIEKDYHSKVKKLVLPAFSVKTLANIEKAIYDIGSQGLVSHIQSTIKSGQTDEFDLYHLFHCSTFDVISELVFGTNFNTTLDEAKAKYYVYSMGATQKAMFLRTMIPLYKLIPFPMEKLFKNIIIENIKLRENNPSPDILQSLIDSQDPETGEKLTNDQIAVECMTLLFAGMDTTANTLTWTLYEILRNPNVYELVEKEILDEFPNFNEPISVEKAKSNLKYFEATLLESMRIYPVAPGGLPRVVPEGGVTIAGHYLPANTIILQPVYSMHNDPQNWKNPKVFDIQRWLGQDREKNKSMLMTFGAGPRSCIGRELAWNEMYLVLSNLIR</sequence>